<protein>
    <recommendedName>
        <fullName evidence="1">N-acetyltransferase domain-containing protein</fullName>
    </recommendedName>
</protein>
<evidence type="ECO:0000259" key="1">
    <source>
        <dbReference type="PROSITE" id="PS51186"/>
    </source>
</evidence>
<dbReference type="AlphaFoldDB" id="A0A1E5GEC4"/>
<dbReference type="InterPro" id="IPR016181">
    <property type="entry name" value="Acyl_CoA_acyltransferase"/>
</dbReference>
<name>A0A1E5GEC4_9ENTE</name>
<gene>
    <name evidence="2" type="ORF">BCR21_12280</name>
</gene>
<dbReference type="STRING" id="903984.BCR21_12280"/>
<feature type="domain" description="N-acetyltransferase" evidence="1">
    <location>
        <begin position="1"/>
        <end position="144"/>
    </location>
</feature>
<dbReference type="Gene3D" id="3.40.630.30">
    <property type="match status" value="1"/>
</dbReference>
<dbReference type="Proteomes" id="UP000094068">
    <property type="component" value="Unassembled WGS sequence"/>
</dbReference>
<reference evidence="3" key="1">
    <citation type="submission" date="2016-09" db="EMBL/GenBank/DDBJ databases">
        <authorList>
            <person name="Gulvik C.A."/>
        </authorList>
    </citation>
    <scope>NUCLEOTIDE SEQUENCE [LARGE SCALE GENOMIC DNA]</scope>
    <source>
        <strain evidence="3">DSM 23328</strain>
    </source>
</reference>
<dbReference type="SUPFAM" id="SSF55729">
    <property type="entry name" value="Acyl-CoA N-acyltransferases (Nat)"/>
    <property type="match status" value="1"/>
</dbReference>
<dbReference type="PROSITE" id="PS51186">
    <property type="entry name" value="GNAT"/>
    <property type="match status" value="1"/>
</dbReference>
<organism evidence="2 3">
    <name type="scientific">Enterococcus ureasiticus</name>
    <dbReference type="NCBI Taxonomy" id="903984"/>
    <lineage>
        <taxon>Bacteria</taxon>
        <taxon>Bacillati</taxon>
        <taxon>Bacillota</taxon>
        <taxon>Bacilli</taxon>
        <taxon>Lactobacillales</taxon>
        <taxon>Enterococcaceae</taxon>
        <taxon>Enterococcus</taxon>
    </lineage>
</organism>
<dbReference type="RefSeq" id="WP_069646799.1">
    <property type="nucleotide sequence ID" value="NZ_MIJZ01000014.1"/>
</dbReference>
<dbReference type="EMBL" id="MIJZ01000014">
    <property type="protein sequence ID" value="OEG11052.1"/>
    <property type="molecule type" value="Genomic_DNA"/>
</dbReference>
<dbReference type="Pfam" id="PF00583">
    <property type="entry name" value="Acetyltransf_1"/>
    <property type="match status" value="1"/>
</dbReference>
<dbReference type="CDD" id="cd04301">
    <property type="entry name" value="NAT_SF"/>
    <property type="match status" value="1"/>
</dbReference>
<keyword evidence="3" id="KW-1185">Reference proteome</keyword>
<dbReference type="OrthoDB" id="9775804at2"/>
<dbReference type="GO" id="GO:0016747">
    <property type="term" value="F:acyltransferase activity, transferring groups other than amino-acyl groups"/>
    <property type="evidence" value="ECO:0007669"/>
    <property type="project" value="InterPro"/>
</dbReference>
<dbReference type="InterPro" id="IPR000182">
    <property type="entry name" value="GNAT_dom"/>
</dbReference>
<proteinExistence type="predicted"/>
<sequence>MIVRYLENMDVKKVTELYISVFSQEPWNDEYESIEEVEKFIQNFMASDTYINFIAEEEGELVGLCLGLKKPWIKGIEYYIDEFCIKSERQGTGIGSEFLAKIENEISLLGMNGLILNTEASFSSADFYRKNGFHKLSDLIVLGK</sequence>
<evidence type="ECO:0000313" key="2">
    <source>
        <dbReference type="EMBL" id="OEG11052.1"/>
    </source>
</evidence>
<accession>A0A1E5GEC4</accession>
<comment type="caution">
    <text evidence="2">The sequence shown here is derived from an EMBL/GenBank/DDBJ whole genome shotgun (WGS) entry which is preliminary data.</text>
</comment>
<evidence type="ECO:0000313" key="3">
    <source>
        <dbReference type="Proteomes" id="UP000094068"/>
    </source>
</evidence>